<dbReference type="InterPro" id="IPR050922">
    <property type="entry name" value="LytR/CpsA/Psr_CW_biosynth"/>
</dbReference>
<feature type="domain" description="Cell envelope-related transcriptional attenuator" evidence="4">
    <location>
        <begin position="185"/>
        <end position="355"/>
    </location>
</feature>
<evidence type="ECO:0000256" key="2">
    <source>
        <dbReference type="SAM" id="MobiDB-lite"/>
    </source>
</evidence>
<accession>A0ABY2RDJ5</accession>
<keyword evidence="3" id="KW-1133">Transmembrane helix</keyword>
<gene>
    <name evidence="5" type="ORF">FCG67_23995</name>
</gene>
<keyword evidence="3" id="KW-0812">Transmembrane</keyword>
<evidence type="ECO:0000313" key="6">
    <source>
        <dbReference type="Proteomes" id="UP000305109"/>
    </source>
</evidence>
<dbReference type="NCBIfam" id="TIGR00350">
    <property type="entry name" value="lytR_cpsA_psr"/>
    <property type="match status" value="1"/>
</dbReference>
<dbReference type="PANTHER" id="PTHR33392">
    <property type="entry name" value="POLYISOPRENYL-TEICHOIC ACID--PEPTIDOGLYCAN TEICHOIC ACID TRANSFERASE TAGU"/>
    <property type="match status" value="1"/>
</dbReference>
<name>A0ABY2RDJ5_9NOCA</name>
<feature type="region of interest" description="Disordered" evidence="2">
    <location>
        <begin position="63"/>
        <end position="95"/>
    </location>
</feature>
<dbReference type="Gene3D" id="3.40.630.190">
    <property type="entry name" value="LCP protein"/>
    <property type="match status" value="1"/>
</dbReference>
<feature type="region of interest" description="Disordered" evidence="2">
    <location>
        <begin position="441"/>
        <end position="494"/>
    </location>
</feature>
<comment type="caution">
    <text evidence="5">The sequence shown here is derived from an EMBL/GenBank/DDBJ whole genome shotgun (WGS) entry which is preliminary data.</text>
</comment>
<feature type="transmembrane region" description="Helical" evidence="3">
    <location>
        <begin position="99"/>
        <end position="118"/>
    </location>
</feature>
<evidence type="ECO:0000256" key="1">
    <source>
        <dbReference type="ARBA" id="ARBA00006068"/>
    </source>
</evidence>
<evidence type="ECO:0000259" key="4">
    <source>
        <dbReference type="Pfam" id="PF03816"/>
    </source>
</evidence>
<keyword evidence="6" id="KW-1185">Reference proteome</keyword>
<organism evidence="5 6">
    <name type="scientific">Rhodococcus oryzae</name>
    <dbReference type="NCBI Taxonomy" id="2571143"/>
    <lineage>
        <taxon>Bacteria</taxon>
        <taxon>Bacillati</taxon>
        <taxon>Actinomycetota</taxon>
        <taxon>Actinomycetes</taxon>
        <taxon>Mycobacteriales</taxon>
        <taxon>Nocardiaceae</taxon>
        <taxon>Rhodococcus</taxon>
    </lineage>
</organism>
<feature type="compositionally biased region" description="Basic residues" evidence="2">
    <location>
        <begin position="23"/>
        <end position="32"/>
    </location>
</feature>
<evidence type="ECO:0000256" key="3">
    <source>
        <dbReference type="SAM" id="Phobius"/>
    </source>
</evidence>
<dbReference type="Pfam" id="PF03816">
    <property type="entry name" value="LytR_cpsA_psr"/>
    <property type="match status" value="1"/>
</dbReference>
<keyword evidence="3" id="KW-0472">Membrane</keyword>
<feature type="region of interest" description="Disordered" evidence="2">
    <location>
        <begin position="13"/>
        <end position="49"/>
    </location>
</feature>
<comment type="similarity">
    <text evidence="1">Belongs to the LytR/CpsA/Psr (LCP) family.</text>
</comment>
<dbReference type="EMBL" id="SUMD01000017">
    <property type="protein sequence ID" value="TJZ73667.1"/>
    <property type="molecule type" value="Genomic_DNA"/>
</dbReference>
<sequence length="494" mass="52314">MWNPACPTLVTCTGSPPGGLRRLQGRRPRGRPAPRVASATPSRDQGPCFGERVRHVRTVDAVNARNSPRPPVRHQHAAERRSGRHRSQRRRQRGGRVRLLSASLSAMVLGGVGLGWAAQSHLTAGLQFSDALDALAGAGPKSRHGDANILLIGLDSRKAMDGSDLPAQFVTDELHAGDSGVGGYNTNTLILLHVPGDGSRATAAAIPRDDYVSVPGYGMRKIKEAYGLAKADEDSRLAEAGVDDAEARERQSRDAGRRSTLATVQNLLQVPIDHFAEVNMLGFYHLAQAVGPVKVCLNNAVQDDFSGADFKAGQQSLDPAQALAFVRQRHGLDNGDLDRTHRQQAFIAGVIANLKSSGVIGNIGKMQALVDIVKKDVVIDSGMDPVSFASQADNLTSGNLDFFTLPIEEYATVDGQSVNRVDPDRLRAEIAALFGSGRSAVVQGGRQAPSLPDRDEPARGAAPDQGTRAFAGDVPSSGPQGGAVRADDGIPCVD</sequence>
<dbReference type="InterPro" id="IPR004474">
    <property type="entry name" value="LytR_CpsA_psr"/>
</dbReference>
<dbReference type="PANTHER" id="PTHR33392:SF6">
    <property type="entry name" value="POLYISOPRENYL-TEICHOIC ACID--PEPTIDOGLYCAN TEICHOIC ACID TRANSFERASE TAGU"/>
    <property type="match status" value="1"/>
</dbReference>
<protein>
    <submittedName>
        <fullName evidence="5">LytR family transcriptional regulator</fullName>
    </submittedName>
</protein>
<dbReference type="Proteomes" id="UP000305109">
    <property type="component" value="Unassembled WGS sequence"/>
</dbReference>
<proteinExistence type="inferred from homology"/>
<reference evidence="5 6" key="1">
    <citation type="submission" date="2019-04" db="EMBL/GenBank/DDBJ databases">
        <title>Rhodococcus oryzae sp. nov., a novel actinomycete isolated from rhizosphere soil of rice (Oryza sativa L.).</title>
        <authorList>
            <person name="Li C."/>
        </authorList>
    </citation>
    <scope>NUCLEOTIDE SEQUENCE [LARGE SCALE GENOMIC DNA]</scope>
    <source>
        <strain evidence="5 6">NEAU-CX67</strain>
    </source>
</reference>
<evidence type="ECO:0000313" key="5">
    <source>
        <dbReference type="EMBL" id="TJZ73667.1"/>
    </source>
</evidence>
<feature type="compositionally biased region" description="Basic residues" evidence="2">
    <location>
        <begin position="82"/>
        <end position="95"/>
    </location>
</feature>